<comment type="caution">
    <text evidence="9">The sequence shown here is derived from an EMBL/GenBank/DDBJ whole genome shotgun (WGS) entry which is preliminary data.</text>
</comment>
<comment type="similarity">
    <text evidence="2">Belongs to the autoinducer-2 exporter (AI-2E) (TC 2.A.86) family.</text>
</comment>
<evidence type="ECO:0000256" key="3">
    <source>
        <dbReference type="ARBA" id="ARBA00022448"/>
    </source>
</evidence>
<keyword evidence="6 8" id="KW-1133">Transmembrane helix</keyword>
<protein>
    <submittedName>
        <fullName evidence="9">AI-2E family transporter</fullName>
    </submittedName>
</protein>
<feature type="transmembrane region" description="Helical" evidence="8">
    <location>
        <begin position="40"/>
        <end position="61"/>
    </location>
</feature>
<dbReference type="PANTHER" id="PTHR21716:SF53">
    <property type="entry name" value="PERMEASE PERM-RELATED"/>
    <property type="match status" value="1"/>
</dbReference>
<keyword evidence="4" id="KW-1003">Cell membrane</keyword>
<accession>A0ABR9R4J3</accession>
<keyword evidence="5 8" id="KW-0812">Transmembrane</keyword>
<dbReference type="RefSeq" id="WP_193501909.1">
    <property type="nucleotide sequence ID" value="NZ_JADCKC010000003.1"/>
</dbReference>
<evidence type="ECO:0000256" key="2">
    <source>
        <dbReference type="ARBA" id="ARBA00009773"/>
    </source>
</evidence>
<evidence type="ECO:0000256" key="1">
    <source>
        <dbReference type="ARBA" id="ARBA00004651"/>
    </source>
</evidence>
<evidence type="ECO:0000313" key="10">
    <source>
        <dbReference type="Proteomes" id="UP000768567"/>
    </source>
</evidence>
<gene>
    <name evidence="9" type="ORF">INF35_09615</name>
</gene>
<dbReference type="InterPro" id="IPR002549">
    <property type="entry name" value="AI-2E-like"/>
</dbReference>
<dbReference type="EMBL" id="JADCKC010000003">
    <property type="protein sequence ID" value="MBE5038038.1"/>
    <property type="molecule type" value="Genomic_DNA"/>
</dbReference>
<keyword evidence="7 8" id="KW-0472">Membrane</keyword>
<comment type="subcellular location">
    <subcellularLocation>
        <location evidence="1">Cell membrane</location>
        <topology evidence="1">Multi-pass membrane protein</topology>
    </subcellularLocation>
</comment>
<sequence length="405" mass="43958">MAGKVWLDKKPETNRDWLAIICAGILFYTVLRSLNALAGAAGQVMAVLSPFAGGIALAYILDPFVRWMSHSILKDRKNLRWIAILCAYILFILLLVLLVWLIVPQVAASIGTLVASLPGYIENVQQTLLYVEEAYGINLQGLILALDNYEQLIGRAYTMALEATPEIVAYLQAVVSNVVGVFTAVAGSVYMLAGKEKLLRQLRTVVHAVLPQNLAENTLRICRIANENFTGFYVGRVIDSAIVGGILFVILQILGISFAPLISVLVGVTNVIPFFGPFIGAIPSLLILLFVSPLQALEFLIIIVCLQQVDGNFIGPKILGRSIGISALWVLFAVVLGANLFGLVGMVMGVPLFATLYGLAGELIQWCLDRRGIDSEGVRIVREEDDLEAVHIHGDEDAGQNSEEA</sequence>
<feature type="transmembrane region" description="Helical" evidence="8">
    <location>
        <begin position="241"/>
        <end position="266"/>
    </location>
</feature>
<evidence type="ECO:0000256" key="8">
    <source>
        <dbReference type="SAM" id="Phobius"/>
    </source>
</evidence>
<feature type="transmembrane region" description="Helical" evidence="8">
    <location>
        <begin position="17"/>
        <end position="34"/>
    </location>
</feature>
<feature type="transmembrane region" description="Helical" evidence="8">
    <location>
        <begin position="167"/>
        <end position="193"/>
    </location>
</feature>
<evidence type="ECO:0000256" key="5">
    <source>
        <dbReference type="ARBA" id="ARBA00022692"/>
    </source>
</evidence>
<dbReference type="PANTHER" id="PTHR21716">
    <property type="entry name" value="TRANSMEMBRANE PROTEIN"/>
    <property type="match status" value="1"/>
</dbReference>
<evidence type="ECO:0000256" key="6">
    <source>
        <dbReference type="ARBA" id="ARBA00022989"/>
    </source>
</evidence>
<feature type="transmembrane region" description="Helical" evidence="8">
    <location>
        <begin position="278"/>
        <end position="306"/>
    </location>
</feature>
<dbReference type="Pfam" id="PF01594">
    <property type="entry name" value="AI-2E_transport"/>
    <property type="match status" value="1"/>
</dbReference>
<evidence type="ECO:0000256" key="7">
    <source>
        <dbReference type="ARBA" id="ARBA00023136"/>
    </source>
</evidence>
<evidence type="ECO:0000313" key="9">
    <source>
        <dbReference type="EMBL" id="MBE5038038.1"/>
    </source>
</evidence>
<keyword evidence="10" id="KW-1185">Reference proteome</keyword>
<evidence type="ECO:0000256" key="4">
    <source>
        <dbReference type="ARBA" id="ARBA00022475"/>
    </source>
</evidence>
<keyword evidence="3" id="KW-0813">Transport</keyword>
<organism evidence="9 10">
    <name type="scientific">Gemmiger gallinarum</name>
    <dbReference type="NCBI Taxonomy" id="2779354"/>
    <lineage>
        <taxon>Bacteria</taxon>
        <taxon>Bacillati</taxon>
        <taxon>Bacillota</taxon>
        <taxon>Clostridia</taxon>
        <taxon>Eubacteriales</taxon>
        <taxon>Gemmiger</taxon>
    </lineage>
</organism>
<proteinExistence type="inferred from homology"/>
<reference evidence="9 10" key="1">
    <citation type="submission" date="2020-10" db="EMBL/GenBank/DDBJ databases">
        <title>ChiBAC.</title>
        <authorList>
            <person name="Zenner C."/>
            <person name="Hitch T.C.A."/>
            <person name="Clavel T."/>
        </authorList>
    </citation>
    <scope>NUCLEOTIDE SEQUENCE [LARGE SCALE GENOMIC DNA]</scope>
    <source>
        <strain evidence="9 10">DSM 109015</strain>
    </source>
</reference>
<name>A0ABR9R4J3_9FIRM</name>
<dbReference type="Proteomes" id="UP000768567">
    <property type="component" value="Unassembled WGS sequence"/>
</dbReference>
<feature type="transmembrane region" description="Helical" evidence="8">
    <location>
        <begin position="81"/>
        <end position="103"/>
    </location>
</feature>